<protein>
    <submittedName>
        <fullName evidence="2">Uncharacterized protein</fullName>
    </submittedName>
</protein>
<dbReference type="RefSeq" id="WP_060827879.1">
    <property type="nucleotide sequence ID" value="NZ_CAJPTF010000020.1"/>
</dbReference>
<reference evidence="2 3" key="1">
    <citation type="submission" date="2016-09" db="EMBL/GenBank/DDBJ databases">
        <authorList>
            <person name="Capua I."/>
            <person name="De Benedictis P."/>
            <person name="Joannis T."/>
            <person name="Lombin L.H."/>
            <person name="Cattoli G."/>
        </authorList>
    </citation>
    <scope>NUCLEOTIDE SEQUENCE [LARGE SCALE GENOMIC DNA]</scope>
    <source>
        <strain evidence="2 3">UB20</strain>
    </source>
</reference>
<dbReference type="AlphaFoldDB" id="A0A1D3UPR7"/>
<name>A0A1D3UPR7_TANFO</name>
<proteinExistence type="predicted"/>
<evidence type="ECO:0000313" key="1">
    <source>
        <dbReference type="EMBL" id="PDP43830.1"/>
    </source>
</evidence>
<evidence type="ECO:0000313" key="4">
    <source>
        <dbReference type="Proteomes" id="UP000219259"/>
    </source>
</evidence>
<reference evidence="1 4" key="2">
    <citation type="submission" date="2017-09" db="EMBL/GenBank/DDBJ databases">
        <title>Phase variable restriction modification systems are present in the genome sequences of periodontal pathogens Prevotella intermedia, Tannerella forsythia and Porphyromonas gingivalis.</title>
        <authorList>
            <person name="Haigh R.D."/>
            <person name="Crawford L."/>
            <person name="Ralph J."/>
            <person name="Wanford J."/>
            <person name="Vartoukian S.R."/>
            <person name="Hijazib K."/>
            <person name="Wade W."/>
            <person name="Oggioni M.R."/>
        </authorList>
    </citation>
    <scope>NUCLEOTIDE SEQUENCE [LARGE SCALE GENOMIC DNA]</scope>
    <source>
        <strain evidence="1 4">WW11663</strain>
    </source>
</reference>
<dbReference type="Proteomes" id="UP000182057">
    <property type="component" value="Unassembled WGS sequence"/>
</dbReference>
<dbReference type="EMBL" id="FMMM01000057">
    <property type="protein sequence ID" value="SCQ22160.1"/>
    <property type="molecule type" value="Genomic_DNA"/>
</dbReference>
<evidence type="ECO:0000313" key="3">
    <source>
        <dbReference type="Proteomes" id="UP000182057"/>
    </source>
</evidence>
<dbReference type="GeneID" id="34760230"/>
<sequence length="72" mass="8163">MNVRLIIGLILLFNCSQNLAIAEEKRFPLIVKSGHLLSEWKLNDSIQAKVMLETGFPKIVISENFALKHLSK</sequence>
<accession>A0A1D3UPR7</accession>
<dbReference type="EMBL" id="NSLJ01000013">
    <property type="protein sequence ID" value="PDP43830.1"/>
    <property type="molecule type" value="Genomic_DNA"/>
</dbReference>
<dbReference type="Proteomes" id="UP000219259">
    <property type="component" value="Unassembled WGS sequence"/>
</dbReference>
<gene>
    <name evidence="1" type="ORF">CLI86_06295</name>
    <name evidence="2" type="ORF">TFUB20_01619</name>
</gene>
<organism evidence="2 3">
    <name type="scientific">Tannerella forsythia</name>
    <name type="common">Bacteroides forsythus</name>
    <dbReference type="NCBI Taxonomy" id="28112"/>
    <lineage>
        <taxon>Bacteria</taxon>
        <taxon>Pseudomonadati</taxon>
        <taxon>Bacteroidota</taxon>
        <taxon>Bacteroidia</taxon>
        <taxon>Bacteroidales</taxon>
        <taxon>Tannerellaceae</taxon>
        <taxon>Tannerella</taxon>
    </lineage>
</organism>
<evidence type="ECO:0000313" key="2">
    <source>
        <dbReference type="EMBL" id="SCQ22160.1"/>
    </source>
</evidence>